<name>A0A179D7X3_9BACT</name>
<sequence length="378" mass="43098">MKIYYLHHLPFPWGRAHDVHVIKTVYYLARSGIETLLLAPIKKGFSLHRLLTYYGLGQPPYELRFIPFPTLRKRGFIPITSNALYDFILYLWFLKAKRALNREKAVLLFSEKRLTRIARKCAHGQPAVFEIHGLSYFKRGKPDPREKEALEEASLGLVTTQSLKNLIAKIYGPSTPLIHLPLASEPMDSQPYTGPKDPPLMVYVGQLYETQGVEVLLRAMPHIKKGQLIVIGGQKKQVKKLEKLALELGQGNRIAFLGYQPHRKIKNYLLAADLLILPALSEGKQPYVAHQKLYEYFSAGRPIIASDLPSIREEITKDEALLFPPGDPETLAKAANEVLLQPKLARELARKAFLRAKQFDWPARTRKLIRILEETCHV</sequence>
<reference evidence="2 3" key="1">
    <citation type="submission" date="2016-04" db="EMBL/GenBank/DDBJ databases">
        <title>Genome analysis of Thermosulfurimonas dismutans, the first thermophilic sulfur-disproportionating bacterium of the phylum Thermodesulfobacteria.</title>
        <authorList>
            <person name="Mardanov A.V."/>
            <person name="Beletsky A.V."/>
            <person name="Kadnikov V.V."/>
            <person name="Slobodkin A.I."/>
            <person name="Ravin N.V."/>
        </authorList>
    </citation>
    <scope>NUCLEOTIDE SEQUENCE [LARGE SCALE GENOMIC DNA]</scope>
    <source>
        <strain evidence="2 3">S95</strain>
    </source>
</reference>
<keyword evidence="3" id="KW-1185">Reference proteome</keyword>
<gene>
    <name evidence="2" type="ORF">TDIS_0347</name>
</gene>
<dbReference type="PANTHER" id="PTHR12526">
    <property type="entry name" value="GLYCOSYLTRANSFERASE"/>
    <property type="match status" value="1"/>
</dbReference>
<dbReference type="Proteomes" id="UP000078390">
    <property type="component" value="Unassembled WGS sequence"/>
</dbReference>
<dbReference type="EMBL" id="LWLG01000001">
    <property type="protein sequence ID" value="OAQ21829.1"/>
    <property type="molecule type" value="Genomic_DNA"/>
</dbReference>
<evidence type="ECO:0000313" key="3">
    <source>
        <dbReference type="Proteomes" id="UP000078390"/>
    </source>
</evidence>
<feature type="domain" description="Glycosyl transferase family 1" evidence="1">
    <location>
        <begin position="193"/>
        <end position="352"/>
    </location>
</feature>
<dbReference type="InterPro" id="IPR001296">
    <property type="entry name" value="Glyco_trans_1"/>
</dbReference>
<dbReference type="OrthoDB" id="9815351at2"/>
<dbReference type="GO" id="GO:0016757">
    <property type="term" value="F:glycosyltransferase activity"/>
    <property type="evidence" value="ECO:0007669"/>
    <property type="project" value="InterPro"/>
</dbReference>
<dbReference type="RefSeq" id="WP_068668643.1">
    <property type="nucleotide sequence ID" value="NZ_LWLG01000001.1"/>
</dbReference>
<accession>A0A179D7X3</accession>
<dbReference type="AlphaFoldDB" id="A0A179D7X3"/>
<dbReference type="Gene3D" id="3.40.50.2000">
    <property type="entry name" value="Glycogen Phosphorylase B"/>
    <property type="match status" value="2"/>
</dbReference>
<evidence type="ECO:0000259" key="1">
    <source>
        <dbReference type="Pfam" id="PF00534"/>
    </source>
</evidence>
<dbReference type="Pfam" id="PF00534">
    <property type="entry name" value="Glycos_transf_1"/>
    <property type="match status" value="1"/>
</dbReference>
<comment type="caution">
    <text evidence="2">The sequence shown here is derived from an EMBL/GenBank/DDBJ whole genome shotgun (WGS) entry which is preliminary data.</text>
</comment>
<protein>
    <recommendedName>
        <fullName evidence="1">Glycosyl transferase family 1 domain-containing protein</fullName>
    </recommendedName>
</protein>
<proteinExistence type="predicted"/>
<dbReference type="STRING" id="999894.TDIS_0347"/>
<dbReference type="SUPFAM" id="SSF53756">
    <property type="entry name" value="UDP-Glycosyltransferase/glycogen phosphorylase"/>
    <property type="match status" value="1"/>
</dbReference>
<organism evidence="2 3">
    <name type="scientific">Thermosulfurimonas dismutans</name>
    <dbReference type="NCBI Taxonomy" id="999894"/>
    <lineage>
        <taxon>Bacteria</taxon>
        <taxon>Pseudomonadati</taxon>
        <taxon>Thermodesulfobacteriota</taxon>
        <taxon>Thermodesulfobacteria</taxon>
        <taxon>Thermodesulfobacteriales</taxon>
        <taxon>Thermodesulfobacteriaceae</taxon>
        <taxon>Thermosulfurimonas</taxon>
    </lineage>
</organism>
<evidence type="ECO:0000313" key="2">
    <source>
        <dbReference type="EMBL" id="OAQ21829.1"/>
    </source>
</evidence>
<dbReference type="CDD" id="cd03801">
    <property type="entry name" value="GT4_PimA-like"/>
    <property type="match status" value="1"/>
</dbReference>